<evidence type="ECO:0000256" key="3">
    <source>
        <dbReference type="HAMAP-Rule" id="MF_01077"/>
    </source>
</evidence>
<dbReference type="EMBL" id="AEVF01000003">
    <property type="protein sequence ID" value="EFX41228.1"/>
    <property type="molecule type" value="Genomic_DNA"/>
</dbReference>
<comment type="subcellular location">
    <subcellularLocation>
        <location evidence="3">Cytoplasm</location>
    </subcellularLocation>
</comment>
<evidence type="ECO:0000313" key="6">
    <source>
        <dbReference type="EMBL" id="EFX41228.1"/>
    </source>
</evidence>
<sequence>MKQNFKKKLEVRLFECLCFTLLLKSAILNNKNIRKRGGEISSPLAYEEVDAIATIVELVREVVEPVIEAPFELVDIEYGKIGSDMILSIFVDKPEGITLNDTADLTEIISPVLDTIKPDPFPEQYFLEITSPGLERPLKTKEAVAGAVGKYIHVGLYQAIDKQKVFEGTLLSFEEDELTMEYMDKTRKKTVQIPYNLVSKARLAVKL</sequence>
<dbReference type="eggNOG" id="COG0779">
    <property type="taxonomic scope" value="Bacteria"/>
</dbReference>
<keyword evidence="2 3" id="KW-0690">Ribosome biogenesis</keyword>
<dbReference type="InterPro" id="IPR035956">
    <property type="entry name" value="RimP_N_sf"/>
</dbReference>
<dbReference type="Gene3D" id="3.30.300.70">
    <property type="entry name" value="RimP-like superfamily, N-terminal"/>
    <property type="match status" value="1"/>
</dbReference>
<proteinExistence type="inferred from homology"/>
<feature type="domain" description="Ribosome maturation factor RimP N-terminal" evidence="4">
    <location>
        <begin position="63"/>
        <end position="135"/>
    </location>
</feature>
<comment type="caution">
    <text evidence="6">The sequence shown here is derived from an EMBL/GenBank/DDBJ whole genome shotgun (WGS) entry which is preliminary data.</text>
</comment>
<dbReference type="InterPro" id="IPR036847">
    <property type="entry name" value="RimP_C_sf"/>
</dbReference>
<dbReference type="GO" id="GO:0005829">
    <property type="term" value="C:cytosol"/>
    <property type="evidence" value="ECO:0007669"/>
    <property type="project" value="TreeGrafter"/>
</dbReference>
<dbReference type="PANTHER" id="PTHR33867:SF1">
    <property type="entry name" value="RIBOSOME MATURATION FACTOR RIMP"/>
    <property type="match status" value="1"/>
</dbReference>
<dbReference type="CDD" id="cd01734">
    <property type="entry name" value="YlxS_C"/>
    <property type="match status" value="1"/>
</dbReference>
<evidence type="ECO:0000313" key="7">
    <source>
        <dbReference type="Proteomes" id="UP000010304"/>
    </source>
</evidence>
<keyword evidence="7" id="KW-1185">Reference proteome</keyword>
<protein>
    <recommendedName>
        <fullName evidence="3">Ribosome maturation factor RimP</fullName>
    </recommendedName>
</protein>
<dbReference type="HOGENOM" id="CLU_070525_2_0_9"/>
<dbReference type="Proteomes" id="UP000010304">
    <property type="component" value="Unassembled WGS sequence"/>
</dbReference>
<comment type="function">
    <text evidence="3">Required for maturation of 30S ribosomal subunits.</text>
</comment>
<organism evidence="6 7">
    <name type="scientific">Streptococcus peroris ATCC 700780</name>
    <dbReference type="NCBI Taxonomy" id="888746"/>
    <lineage>
        <taxon>Bacteria</taxon>
        <taxon>Bacillati</taxon>
        <taxon>Bacillota</taxon>
        <taxon>Bacilli</taxon>
        <taxon>Lactobacillales</taxon>
        <taxon>Streptococcaceae</taxon>
        <taxon>Streptococcus</taxon>
    </lineage>
</organism>
<dbReference type="HAMAP" id="MF_01077">
    <property type="entry name" value="RimP"/>
    <property type="match status" value="1"/>
</dbReference>
<keyword evidence="1 3" id="KW-0963">Cytoplasm</keyword>
<dbReference type="Pfam" id="PF02576">
    <property type="entry name" value="RimP_N"/>
    <property type="match status" value="1"/>
</dbReference>
<dbReference type="InterPro" id="IPR028989">
    <property type="entry name" value="RimP_N"/>
</dbReference>
<dbReference type="SUPFAM" id="SSF74942">
    <property type="entry name" value="YhbC-like, C-terminal domain"/>
    <property type="match status" value="1"/>
</dbReference>
<comment type="similarity">
    <text evidence="3">Belongs to the RimP family.</text>
</comment>
<gene>
    <name evidence="3" type="primary">rimP</name>
    <name evidence="6" type="ORF">HMPREF9180_0271</name>
</gene>
<evidence type="ECO:0000259" key="4">
    <source>
        <dbReference type="Pfam" id="PF02576"/>
    </source>
</evidence>
<evidence type="ECO:0000256" key="2">
    <source>
        <dbReference type="ARBA" id="ARBA00022517"/>
    </source>
</evidence>
<reference evidence="6 7" key="1">
    <citation type="submission" date="2010-12" db="EMBL/GenBank/DDBJ databases">
        <authorList>
            <person name="Muzny D."/>
            <person name="Qin X."/>
            <person name="Deng J."/>
            <person name="Jiang H."/>
            <person name="Liu Y."/>
            <person name="Qu J."/>
            <person name="Song X.-Z."/>
            <person name="Zhang L."/>
            <person name="Thornton R."/>
            <person name="Coyle M."/>
            <person name="Francisco L."/>
            <person name="Jackson L."/>
            <person name="Javaid M."/>
            <person name="Korchina V."/>
            <person name="Kovar C."/>
            <person name="Mata R."/>
            <person name="Mathew T."/>
            <person name="Ngo R."/>
            <person name="Nguyen L."/>
            <person name="Nguyen N."/>
            <person name="Okwuonu G."/>
            <person name="Ongeri F."/>
            <person name="Pham C."/>
            <person name="Simmons D."/>
            <person name="Wilczek-Boney K."/>
            <person name="Hale W."/>
            <person name="Jakkamsetti A."/>
            <person name="Pham P."/>
            <person name="Ruth R."/>
            <person name="San Lucas F."/>
            <person name="Warren J."/>
            <person name="Zhang J."/>
            <person name="Zhao Z."/>
            <person name="Zhou C."/>
            <person name="Zhu D."/>
            <person name="Lee S."/>
            <person name="Bess C."/>
            <person name="Blankenburg K."/>
            <person name="Forbes L."/>
            <person name="Fu Q."/>
            <person name="Gubbala S."/>
            <person name="Hirani K."/>
            <person name="Jayaseelan J.C."/>
            <person name="Lara F."/>
            <person name="Munidasa M."/>
            <person name="Palculict T."/>
            <person name="Patil S."/>
            <person name="Pu L.-L."/>
            <person name="Saada N."/>
            <person name="Tang L."/>
            <person name="Weissenberger G."/>
            <person name="Zhu Y."/>
            <person name="Hemphill L."/>
            <person name="Shang Y."/>
            <person name="Youmans B."/>
            <person name="Ayvaz T."/>
            <person name="Ross M."/>
            <person name="Santibanez J."/>
            <person name="Aqrawi P."/>
            <person name="Gross S."/>
            <person name="Joshi V."/>
            <person name="Fowler G."/>
            <person name="Nazareth L."/>
            <person name="Reid J."/>
            <person name="Worley K."/>
            <person name="Petrosino J."/>
            <person name="Highlander S."/>
            <person name="Gibbs R."/>
        </authorList>
    </citation>
    <scope>NUCLEOTIDE SEQUENCE [LARGE SCALE GENOMIC DNA]</scope>
    <source>
        <strain evidence="6 7">ATCC 700780</strain>
    </source>
</reference>
<dbReference type="GO" id="GO:0000028">
    <property type="term" value="P:ribosomal small subunit assembly"/>
    <property type="evidence" value="ECO:0007669"/>
    <property type="project" value="TreeGrafter"/>
</dbReference>
<dbReference type="SUPFAM" id="SSF75420">
    <property type="entry name" value="YhbC-like, N-terminal domain"/>
    <property type="match status" value="1"/>
</dbReference>
<dbReference type="InterPro" id="IPR028998">
    <property type="entry name" value="RimP_C"/>
</dbReference>
<dbReference type="NCBIfam" id="NF000928">
    <property type="entry name" value="PRK00092.1-2"/>
    <property type="match status" value="1"/>
</dbReference>
<evidence type="ECO:0000256" key="1">
    <source>
        <dbReference type="ARBA" id="ARBA00022490"/>
    </source>
</evidence>
<dbReference type="InterPro" id="IPR003728">
    <property type="entry name" value="Ribosome_maturation_RimP"/>
</dbReference>
<accession>E8K9W6</accession>
<feature type="domain" description="Ribosome maturation factor RimP C-terminal" evidence="5">
    <location>
        <begin position="139"/>
        <end position="206"/>
    </location>
</feature>
<dbReference type="PANTHER" id="PTHR33867">
    <property type="entry name" value="RIBOSOME MATURATION FACTOR RIMP"/>
    <property type="match status" value="1"/>
</dbReference>
<name>E8K9W6_9STRE</name>
<dbReference type="GO" id="GO:0006412">
    <property type="term" value="P:translation"/>
    <property type="evidence" value="ECO:0007669"/>
    <property type="project" value="TreeGrafter"/>
</dbReference>
<dbReference type="Pfam" id="PF17384">
    <property type="entry name" value="DUF150_C"/>
    <property type="match status" value="1"/>
</dbReference>
<dbReference type="AlphaFoldDB" id="E8K9W6"/>
<dbReference type="Gene3D" id="2.30.30.180">
    <property type="entry name" value="Ribosome maturation factor RimP, C-terminal domain"/>
    <property type="match status" value="1"/>
</dbReference>
<evidence type="ECO:0000259" key="5">
    <source>
        <dbReference type="Pfam" id="PF17384"/>
    </source>
</evidence>
<dbReference type="STRING" id="888746.HMPREF9180_0271"/>